<dbReference type="InterPro" id="IPR009072">
    <property type="entry name" value="Histone-fold"/>
</dbReference>
<sequence length="537" mass="59397">VAVTVPQSIVGTIIQQGSTTINDGTTRLSTPNTPKSGIVKILKPTNHILQAGVNGNLTAPLTVHTANSQSGSSNQMSPDTAKKKCKNFLSTLIRLADEQPTAVAKSVRNLIQGIIDGTMQAEEFTAKLQKELNSAPQPYLVPFLKKNLPFLRHSLITKELTIEGVRPPPPGAIILPHPSLQQIQIGQKRPIMQSNTQVRLVTGQNTPLAAQLLQQNQNLLNQRYTVPRLPSTTTAKSLLVGKTIVASSVAASSPATVTALQSKFQARIPILNSNTACKRTFSALRDDDDINDVAAMGGVNLVEESQKILASTSEIVGTQIRSCKDESFLFSSALQKRIHELAQKHGVDDVSSDVVNLISHASQIRLKNLIQKLSVIAEHRVETPKNDPSYEVSQDVKAQIKFIEELDRLEKRRHEEQEREILLKAAKSRSKLEDPEQLKLKQKAKEMQKAELEELRQREANNTALLAIGPRKKIKLDNNLSTSNQVSSGLFSGSSNNLSKFQVRPRVKRVNVRDLLYLMEQERETVRKSLLYKSYLK</sequence>
<evidence type="ECO:0000259" key="7">
    <source>
        <dbReference type="PROSITE" id="PS51119"/>
    </source>
</evidence>
<dbReference type="OrthoDB" id="6431511at2759"/>
<protein>
    <submittedName>
        <fullName evidence="8">Transcription initiation factor TFIID subunit 4</fullName>
    </submittedName>
</protein>
<dbReference type="PROSITE" id="PS51119">
    <property type="entry name" value="TAFH"/>
    <property type="match status" value="1"/>
</dbReference>
<dbReference type="PANTHER" id="PTHR15138:SF14">
    <property type="entry name" value="TRANSCRIPTION INITIATION FACTOR TFIID SUBUNIT 4"/>
    <property type="match status" value="1"/>
</dbReference>
<dbReference type="PANTHER" id="PTHR15138">
    <property type="entry name" value="TRANSCRIPTION INITIATION FACTOR TFIID SUBUNIT 4"/>
    <property type="match status" value="1"/>
</dbReference>
<evidence type="ECO:0000313" key="8">
    <source>
        <dbReference type="EMBL" id="GFY72566.1"/>
    </source>
</evidence>
<dbReference type="SUPFAM" id="SSF158553">
    <property type="entry name" value="TAFH domain-like"/>
    <property type="match status" value="1"/>
</dbReference>
<evidence type="ECO:0000256" key="1">
    <source>
        <dbReference type="ARBA" id="ARBA00004123"/>
    </source>
</evidence>
<reference evidence="8" key="1">
    <citation type="submission" date="2020-08" db="EMBL/GenBank/DDBJ databases">
        <title>Multicomponent nature underlies the extraordinary mechanical properties of spider dragline silk.</title>
        <authorList>
            <person name="Kono N."/>
            <person name="Nakamura H."/>
            <person name="Mori M."/>
            <person name="Yoshida Y."/>
            <person name="Ohtoshi R."/>
            <person name="Malay A.D."/>
            <person name="Moran D.A.P."/>
            <person name="Tomita M."/>
            <person name="Numata K."/>
            <person name="Arakawa K."/>
        </authorList>
    </citation>
    <scope>NUCLEOTIDE SEQUENCE</scope>
</reference>
<keyword evidence="5" id="KW-0539">Nucleus</keyword>
<comment type="caution">
    <text evidence="8">The sequence shown here is derived from an EMBL/GenBank/DDBJ whole genome shotgun (WGS) entry which is preliminary data.</text>
</comment>
<dbReference type="SUPFAM" id="SSF47113">
    <property type="entry name" value="Histone-fold"/>
    <property type="match status" value="1"/>
</dbReference>
<proteinExistence type="inferred from homology"/>
<dbReference type="FunFam" id="1.10.20.10:FF:000015">
    <property type="entry name" value="Transcription initiation factor TFIID subunit 4B"/>
    <property type="match status" value="1"/>
</dbReference>
<dbReference type="InterPro" id="IPR007900">
    <property type="entry name" value="TAF4_C"/>
</dbReference>
<evidence type="ECO:0000256" key="5">
    <source>
        <dbReference type="ARBA" id="ARBA00023242"/>
    </source>
</evidence>
<feature type="coiled-coil region" evidence="6">
    <location>
        <begin position="399"/>
        <end position="462"/>
    </location>
</feature>
<evidence type="ECO:0000256" key="4">
    <source>
        <dbReference type="ARBA" id="ARBA00023163"/>
    </source>
</evidence>
<organism evidence="8 9">
    <name type="scientific">Trichonephila inaurata madagascariensis</name>
    <dbReference type="NCBI Taxonomy" id="2747483"/>
    <lineage>
        <taxon>Eukaryota</taxon>
        <taxon>Metazoa</taxon>
        <taxon>Ecdysozoa</taxon>
        <taxon>Arthropoda</taxon>
        <taxon>Chelicerata</taxon>
        <taxon>Arachnida</taxon>
        <taxon>Araneae</taxon>
        <taxon>Araneomorphae</taxon>
        <taxon>Entelegynae</taxon>
        <taxon>Araneoidea</taxon>
        <taxon>Nephilidae</taxon>
        <taxon>Trichonephila</taxon>
        <taxon>Trichonephila inaurata</taxon>
    </lineage>
</organism>
<evidence type="ECO:0000256" key="2">
    <source>
        <dbReference type="ARBA" id="ARBA00006178"/>
    </source>
</evidence>
<keyword evidence="3" id="KW-0805">Transcription regulation</keyword>
<dbReference type="Proteomes" id="UP000886998">
    <property type="component" value="Unassembled WGS sequence"/>
</dbReference>
<dbReference type="Gene3D" id="1.10.20.10">
    <property type="entry name" value="Histone, subunit A"/>
    <property type="match status" value="1"/>
</dbReference>
<feature type="non-terminal residue" evidence="8">
    <location>
        <position position="537"/>
    </location>
</feature>
<accession>A0A8X6YGM2</accession>
<dbReference type="Gene3D" id="1.20.120.1110">
    <property type="entry name" value="TAFH/NHR1 domain"/>
    <property type="match status" value="1"/>
</dbReference>
<evidence type="ECO:0000256" key="3">
    <source>
        <dbReference type="ARBA" id="ARBA00023015"/>
    </source>
</evidence>
<comment type="subcellular location">
    <subcellularLocation>
        <location evidence="1">Nucleus</location>
    </subcellularLocation>
</comment>
<dbReference type="InterPro" id="IPR037249">
    <property type="entry name" value="TAFH/NHR1_dom_sf"/>
</dbReference>
<dbReference type="Pfam" id="PF05236">
    <property type="entry name" value="TAF4"/>
    <property type="match status" value="1"/>
</dbReference>
<evidence type="ECO:0000313" key="9">
    <source>
        <dbReference type="Proteomes" id="UP000886998"/>
    </source>
</evidence>
<gene>
    <name evidence="8" type="primary">Taf4</name>
    <name evidence="8" type="ORF">TNIN_410741</name>
</gene>
<keyword evidence="9" id="KW-1185">Reference proteome</keyword>
<dbReference type="GO" id="GO:0005669">
    <property type="term" value="C:transcription factor TFIID complex"/>
    <property type="evidence" value="ECO:0007669"/>
    <property type="project" value="InterPro"/>
</dbReference>
<dbReference type="GO" id="GO:0006367">
    <property type="term" value="P:transcription initiation at RNA polymerase II promoter"/>
    <property type="evidence" value="ECO:0007669"/>
    <property type="project" value="TreeGrafter"/>
</dbReference>
<dbReference type="InterPro" id="IPR045144">
    <property type="entry name" value="TAF4"/>
</dbReference>
<dbReference type="GO" id="GO:0016251">
    <property type="term" value="F:RNA polymerase II general transcription initiation factor activity"/>
    <property type="evidence" value="ECO:0007669"/>
    <property type="project" value="TreeGrafter"/>
</dbReference>
<evidence type="ECO:0000256" key="6">
    <source>
        <dbReference type="SAM" id="Coils"/>
    </source>
</evidence>
<keyword evidence="4" id="KW-0804">Transcription</keyword>
<dbReference type="InterPro" id="IPR003894">
    <property type="entry name" value="TAFH_NHR1"/>
</dbReference>
<dbReference type="Pfam" id="PF07531">
    <property type="entry name" value="TAFH"/>
    <property type="match status" value="1"/>
</dbReference>
<dbReference type="GO" id="GO:0046982">
    <property type="term" value="F:protein heterodimerization activity"/>
    <property type="evidence" value="ECO:0007669"/>
    <property type="project" value="InterPro"/>
</dbReference>
<comment type="similarity">
    <text evidence="2">Belongs to the TAF4 family.</text>
</comment>
<dbReference type="SMART" id="SM00549">
    <property type="entry name" value="TAFH"/>
    <property type="match status" value="1"/>
</dbReference>
<dbReference type="CDD" id="cd08045">
    <property type="entry name" value="HFD_TAF4"/>
    <property type="match status" value="1"/>
</dbReference>
<name>A0A8X6YGM2_9ARAC</name>
<dbReference type="AlphaFoldDB" id="A0A8X6YGM2"/>
<dbReference type="EMBL" id="BMAV01019505">
    <property type="protein sequence ID" value="GFY72566.1"/>
    <property type="molecule type" value="Genomic_DNA"/>
</dbReference>
<feature type="domain" description="TAFH" evidence="7">
    <location>
        <begin position="78"/>
        <end position="174"/>
    </location>
</feature>
<keyword evidence="6" id="KW-0175">Coiled coil</keyword>
<dbReference type="GO" id="GO:0003677">
    <property type="term" value="F:DNA binding"/>
    <property type="evidence" value="ECO:0007669"/>
    <property type="project" value="TreeGrafter"/>
</dbReference>